<name>A0A2N7PP47_9BACT</name>
<keyword evidence="4 7" id="KW-0812">Transmembrane</keyword>
<dbReference type="InterPro" id="IPR002751">
    <property type="entry name" value="CbiM/NikMN"/>
</dbReference>
<dbReference type="NCBIfam" id="NF004909">
    <property type="entry name" value="PRK06265.2-5"/>
    <property type="match status" value="1"/>
</dbReference>
<keyword evidence="6 7" id="KW-0472">Membrane</keyword>
<accession>A0A2N7PP47</accession>
<evidence type="ECO:0000256" key="3">
    <source>
        <dbReference type="ARBA" id="ARBA00022475"/>
    </source>
</evidence>
<feature type="transmembrane region" description="Helical" evidence="7">
    <location>
        <begin position="97"/>
        <end position="118"/>
    </location>
</feature>
<keyword evidence="3" id="KW-1003">Cell membrane</keyword>
<feature type="transmembrane region" description="Helical" evidence="7">
    <location>
        <begin position="127"/>
        <end position="154"/>
    </location>
</feature>
<evidence type="ECO:0000256" key="6">
    <source>
        <dbReference type="ARBA" id="ARBA00023136"/>
    </source>
</evidence>
<dbReference type="Gene3D" id="1.10.1760.20">
    <property type="match status" value="1"/>
</dbReference>
<keyword evidence="5 7" id="KW-1133">Transmembrane helix</keyword>
<dbReference type="PANTHER" id="PTHR34229">
    <property type="entry name" value="METAL TRANSPORT PROTEIN HI_1621-RELATED"/>
    <property type="match status" value="1"/>
</dbReference>
<dbReference type="AlphaFoldDB" id="A0A2N7PP47"/>
<sequence length="198" mass="21345">MHISEGVLSPPVLLAGGILSFIGLVFGLKNLKTEKIPEIAVLSSTFFVASLIHIPIGPTSAHLVLNGIIGLLLGWSAFPAIFLGLLLQALLFQFGGFTTLGVNTFAMAFPPVVLGYIFKKFLHKNKYFLTFSVSFLAGFLSIIFSAILIGTALYFTEKSFLPVIIALLSAHFPIAIIEGFITGFVVAYLLKVKPEVVI</sequence>
<dbReference type="Proteomes" id="UP000235460">
    <property type="component" value="Unassembled WGS sequence"/>
</dbReference>
<evidence type="ECO:0000256" key="4">
    <source>
        <dbReference type="ARBA" id="ARBA00022692"/>
    </source>
</evidence>
<dbReference type="EMBL" id="PNIK01000040">
    <property type="protein sequence ID" value="PMP67736.1"/>
    <property type="molecule type" value="Genomic_DNA"/>
</dbReference>
<evidence type="ECO:0000256" key="7">
    <source>
        <dbReference type="SAM" id="Phobius"/>
    </source>
</evidence>
<evidence type="ECO:0000256" key="1">
    <source>
        <dbReference type="ARBA" id="ARBA00004651"/>
    </source>
</evidence>
<feature type="transmembrane region" description="Helical" evidence="7">
    <location>
        <begin position="39"/>
        <end position="56"/>
    </location>
</feature>
<reference evidence="8 9" key="1">
    <citation type="submission" date="2018-01" db="EMBL/GenBank/DDBJ databases">
        <title>Metagenomic assembled genomes from two thermal pools in the Uzon Caldera, Kamchatka, Russia.</title>
        <authorList>
            <person name="Wilkins L."/>
            <person name="Ettinger C."/>
        </authorList>
    </citation>
    <scope>NUCLEOTIDE SEQUENCE [LARGE SCALE GENOMIC DNA]</scope>
    <source>
        <strain evidence="8">ZAV-08</strain>
    </source>
</reference>
<protein>
    <submittedName>
        <fullName evidence="8">Cobalamin biosynthesis protein CbiM</fullName>
    </submittedName>
</protein>
<evidence type="ECO:0000313" key="9">
    <source>
        <dbReference type="Proteomes" id="UP000235460"/>
    </source>
</evidence>
<organism evidence="8 9">
    <name type="scientific">Thermodesulfobacterium geofontis</name>
    <dbReference type="NCBI Taxonomy" id="1295609"/>
    <lineage>
        <taxon>Bacteria</taxon>
        <taxon>Pseudomonadati</taxon>
        <taxon>Thermodesulfobacteriota</taxon>
        <taxon>Thermodesulfobacteria</taxon>
        <taxon>Thermodesulfobacteriales</taxon>
        <taxon>Thermodesulfobacteriaceae</taxon>
        <taxon>Thermodesulfobacterium</taxon>
    </lineage>
</organism>
<dbReference type="NCBIfam" id="NF004905">
    <property type="entry name" value="PRK06265.1-5"/>
    <property type="match status" value="1"/>
</dbReference>
<proteinExistence type="predicted"/>
<evidence type="ECO:0000256" key="5">
    <source>
        <dbReference type="ARBA" id="ARBA00022989"/>
    </source>
</evidence>
<comment type="subcellular location">
    <subcellularLocation>
        <location evidence="1">Cell membrane</location>
        <topology evidence="1">Multi-pass membrane protein</topology>
    </subcellularLocation>
</comment>
<dbReference type="GO" id="GO:0000041">
    <property type="term" value="P:transition metal ion transport"/>
    <property type="evidence" value="ECO:0007669"/>
    <property type="project" value="InterPro"/>
</dbReference>
<evidence type="ECO:0000313" key="8">
    <source>
        <dbReference type="EMBL" id="PMP67736.1"/>
    </source>
</evidence>
<feature type="transmembrane region" description="Helical" evidence="7">
    <location>
        <begin position="7"/>
        <end position="27"/>
    </location>
</feature>
<dbReference type="Pfam" id="PF01891">
    <property type="entry name" value="CbiM"/>
    <property type="match status" value="1"/>
</dbReference>
<dbReference type="PANTHER" id="PTHR34229:SF1">
    <property type="entry name" value="METAL TRANSPORT PROTEIN HI_1621-RELATED"/>
    <property type="match status" value="1"/>
</dbReference>
<evidence type="ECO:0000256" key="2">
    <source>
        <dbReference type="ARBA" id="ARBA00022448"/>
    </source>
</evidence>
<dbReference type="GO" id="GO:0005886">
    <property type="term" value="C:plasma membrane"/>
    <property type="evidence" value="ECO:0007669"/>
    <property type="project" value="UniProtKB-SubCell"/>
</dbReference>
<keyword evidence="2" id="KW-0813">Transport</keyword>
<feature type="transmembrane region" description="Helical" evidence="7">
    <location>
        <begin position="63"/>
        <end position="91"/>
    </location>
</feature>
<comment type="caution">
    <text evidence="8">The sequence shown here is derived from an EMBL/GenBank/DDBJ whole genome shotgun (WGS) entry which is preliminary data.</text>
</comment>
<feature type="transmembrane region" description="Helical" evidence="7">
    <location>
        <begin position="160"/>
        <end position="190"/>
    </location>
</feature>
<gene>
    <name evidence="8" type="ORF">C0190_02660</name>
</gene>